<evidence type="ECO:0000256" key="2">
    <source>
        <dbReference type="SAM" id="SignalP"/>
    </source>
</evidence>
<dbReference type="InterPro" id="IPR005064">
    <property type="entry name" value="BUG"/>
</dbReference>
<dbReference type="PIRSF" id="PIRSF017082">
    <property type="entry name" value="YflP"/>
    <property type="match status" value="1"/>
</dbReference>
<dbReference type="Gene3D" id="3.40.190.150">
    <property type="entry name" value="Bordetella uptake gene, domain 1"/>
    <property type="match status" value="1"/>
</dbReference>
<feature type="signal peptide" evidence="2">
    <location>
        <begin position="1"/>
        <end position="22"/>
    </location>
</feature>
<dbReference type="Pfam" id="PF03401">
    <property type="entry name" value="TctC"/>
    <property type="match status" value="1"/>
</dbReference>
<proteinExistence type="inferred from homology"/>
<dbReference type="SUPFAM" id="SSF53850">
    <property type="entry name" value="Periplasmic binding protein-like II"/>
    <property type="match status" value="1"/>
</dbReference>
<protein>
    <submittedName>
        <fullName evidence="3">Tripartite tricarboxylate transporter substrate binding protein</fullName>
    </submittedName>
</protein>
<dbReference type="Proteomes" id="UP001185659">
    <property type="component" value="Unassembled WGS sequence"/>
</dbReference>
<gene>
    <name evidence="3" type="ORF">R2G56_14795</name>
</gene>
<feature type="chain" id="PRO_5045411301" evidence="2">
    <location>
        <begin position="23"/>
        <end position="316"/>
    </location>
</feature>
<dbReference type="InterPro" id="IPR042100">
    <property type="entry name" value="Bug_dom1"/>
</dbReference>
<organism evidence="3 4">
    <name type="scientific">Nitratireductor aquimarinus</name>
    <dbReference type="NCBI Taxonomy" id="889300"/>
    <lineage>
        <taxon>Bacteria</taxon>
        <taxon>Pseudomonadati</taxon>
        <taxon>Pseudomonadota</taxon>
        <taxon>Alphaproteobacteria</taxon>
        <taxon>Hyphomicrobiales</taxon>
        <taxon>Phyllobacteriaceae</taxon>
        <taxon>Nitratireductor</taxon>
    </lineage>
</organism>
<dbReference type="PANTHER" id="PTHR42928:SF1">
    <property type="entry name" value="BLR4371 PROTEIN"/>
    <property type="match status" value="1"/>
</dbReference>
<evidence type="ECO:0000313" key="4">
    <source>
        <dbReference type="Proteomes" id="UP001185659"/>
    </source>
</evidence>
<dbReference type="Gene3D" id="3.40.190.10">
    <property type="entry name" value="Periplasmic binding protein-like II"/>
    <property type="match status" value="1"/>
</dbReference>
<dbReference type="EMBL" id="JAWLIP010000006">
    <property type="protein sequence ID" value="MDV6227566.1"/>
    <property type="molecule type" value="Genomic_DNA"/>
</dbReference>
<evidence type="ECO:0000313" key="3">
    <source>
        <dbReference type="EMBL" id="MDV6227566.1"/>
    </source>
</evidence>
<dbReference type="PANTHER" id="PTHR42928">
    <property type="entry name" value="TRICARBOXYLATE-BINDING PROTEIN"/>
    <property type="match status" value="1"/>
</dbReference>
<name>A0ABU4AMU3_9HYPH</name>
<evidence type="ECO:0000256" key="1">
    <source>
        <dbReference type="ARBA" id="ARBA00006987"/>
    </source>
</evidence>
<comment type="caution">
    <text evidence="3">The sequence shown here is derived from an EMBL/GenBank/DDBJ whole genome shotgun (WGS) entry which is preliminary data.</text>
</comment>
<comment type="similarity">
    <text evidence="1">Belongs to the UPF0065 (bug) family.</text>
</comment>
<accession>A0ABU4AMU3</accession>
<keyword evidence="4" id="KW-1185">Reference proteome</keyword>
<dbReference type="CDD" id="cd07012">
    <property type="entry name" value="PBP2_Bug_TTT"/>
    <property type="match status" value="1"/>
</dbReference>
<sequence>MLKSMGMAAAVLAAAQAAPASAQEFPERGIEFVAGYGPGGGHDTMLRSMAKIMQEEGIIETPINVINKPGGSSAVAMGYLNSRAGDGHYLMSVTSSHITTPLTSNIGLDFSDFTPIARLGIDPELLVVNSAGPYKSIDDLLKADKVLNVGGTATGSIEHIVAIQFQKQTGKKVNFVPFQGDGDVVAALLSNQLDFIVTNPGTARDFIEAGKFNALAISTEERIDALPDVPTFKEQDIDITLSLYRGVTAPADVSDEAKAYLIEKMTELNESAAWKSGYLDPNSVVEGFITGDEFEAYLEETQGVYRETLTELGIIK</sequence>
<dbReference type="RefSeq" id="WP_317561818.1">
    <property type="nucleotide sequence ID" value="NZ_JAWLIP010000006.1"/>
</dbReference>
<reference evidence="3 4" key="1">
    <citation type="submission" date="2023-10" db="EMBL/GenBank/DDBJ databases">
        <authorList>
            <person name="Venkata Ramana C."/>
            <person name="Sasikala C."/>
            <person name="Dhurka M."/>
        </authorList>
    </citation>
    <scope>NUCLEOTIDE SEQUENCE [LARGE SCALE GENOMIC DNA]</scope>
    <source>
        <strain evidence="3 4">KCTC 32151</strain>
    </source>
</reference>
<keyword evidence="2" id="KW-0732">Signal</keyword>